<accession>A0A1F6VFX6</accession>
<dbReference type="EMBL" id="MFTS01000003">
    <property type="protein sequence ID" value="OGI68520.1"/>
    <property type="molecule type" value="Genomic_DNA"/>
</dbReference>
<sequence length="142" mass="16772">MKTMNNLFFAIRTVAGSVLWFLFNILSYVLVCMYAIVDSLFRLSRWENKFGGKSSKWPECLKIGTHNWILPYHFVLAGIWIAYILNPKLGLWMILLIFLSFSFLEFLGIIISYLHKWTEEAGKPLWSSVDYEDLRDSDWSFR</sequence>
<organism evidence="2 3">
    <name type="scientific">Candidatus Nomurabacteria bacterium RIFCSPHIGHO2_01_FULL_42_15</name>
    <dbReference type="NCBI Taxonomy" id="1801742"/>
    <lineage>
        <taxon>Bacteria</taxon>
        <taxon>Candidatus Nomuraibacteriota</taxon>
    </lineage>
</organism>
<reference evidence="2 3" key="1">
    <citation type="journal article" date="2016" name="Nat. Commun.">
        <title>Thousands of microbial genomes shed light on interconnected biogeochemical processes in an aquifer system.</title>
        <authorList>
            <person name="Anantharaman K."/>
            <person name="Brown C.T."/>
            <person name="Hug L.A."/>
            <person name="Sharon I."/>
            <person name="Castelle C.J."/>
            <person name="Probst A.J."/>
            <person name="Thomas B.C."/>
            <person name="Singh A."/>
            <person name="Wilkins M.J."/>
            <person name="Karaoz U."/>
            <person name="Brodie E.L."/>
            <person name="Williams K.H."/>
            <person name="Hubbard S.S."/>
            <person name="Banfield J.F."/>
        </authorList>
    </citation>
    <scope>NUCLEOTIDE SEQUENCE [LARGE SCALE GENOMIC DNA]</scope>
</reference>
<feature type="transmembrane region" description="Helical" evidence="1">
    <location>
        <begin position="65"/>
        <end position="85"/>
    </location>
</feature>
<comment type="caution">
    <text evidence="2">The sequence shown here is derived from an EMBL/GenBank/DDBJ whole genome shotgun (WGS) entry which is preliminary data.</text>
</comment>
<evidence type="ECO:0000313" key="2">
    <source>
        <dbReference type="EMBL" id="OGI68520.1"/>
    </source>
</evidence>
<feature type="transmembrane region" description="Helical" evidence="1">
    <location>
        <begin position="91"/>
        <end position="114"/>
    </location>
</feature>
<name>A0A1F6VFX6_9BACT</name>
<keyword evidence="1" id="KW-0812">Transmembrane</keyword>
<evidence type="ECO:0000256" key="1">
    <source>
        <dbReference type="SAM" id="Phobius"/>
    </source>
</evidence>
<feature type="transmembrane region" description="Helical" evidence="1">
    <location>
        <begin position="20"/>
        <end position="44"/>
    </location>
</feature>
<keyword evidence="1" id="KW-1133">Transmembrane helix</keyword>
<dbReference type="Proteomes" id="UP000178235">
    <property type="component" value="Unassembled WGS sequence"/>
</dbReference>
<gene>
    <name evidence="2" type="ORF">A2738_01395</name>
</gene>
<keyword evidence="1" id="KW-0472">Membrane</keyword>
<proteinExistence type="predicted"/>
<dbReference type="AlphaFoldDB" id="A0A1F6VFX6"/>
<protein>
    <submittedName>
        <fullName evidence="2">Uncharacterized protein</fullName>
    </submittedName>
</protein>
<evidence type="ECO:0000313" key="3">
    <source>
        <dbReference type="Proteomes" id="UP000178235"/>
    </source>
</evidence>